<reference evidence="11" key="1">
    <citation type="submission" date="2017-01" db="EMBL/GenBank/DDBJ databases">
        <authorList>
            <person name="Wang Y."/>
            <person name="White M."/>
            <person name="Kvist S."/>
            <person name="Moncalvo J.-M."/>
        </authorList>
    </citation>
    <scope>NUCLEOTIDE SEQUENCE [LARGE SCALE GENOMIC DNA]</scope>
    <source>
        <strain evidence="11">COL-18-3</strain>
    </source>
</reference>
<comment type="similarity">
    <text evidence="1 7">Belongs to the uracil-DNA glycosylase (UDG) superfamily. UNG family.</text>
</comment>
<evidence type="ECO:0000256" key="8">
    <source>
        <dbReference type="SAM" id="MobiDB-lite"/>
    </source>
</evidence>
<feature type="active site" description="Proton acceptor" evidence="7">
    <location>
        <position position="482"/>
    </location>
</feature>
<gene>
    <name evidence="7" type="primary">UNG1</name>
    <name evidence="10" type="ORF">AX774_g762</name>
</gene>
<accession>A0A1R1PXK4</accession>
<dbReference type="InterPro" id="IPR005122">
    <property type="entry name" value="Uracil-DNA_glycosylase-like"/>
</dbReference>
<evidence type="ECO:0000256" key="6">
    <source>
        <dbReference type="ARBA" id="ARBA00023242"/>
    </source>
</evidence>
<evidence type="ECO:0000256" key="5">
    <source>
        <dbReference type="ARBA" id="ARBA00023204"/>
    </source>
</evidence>
<comment type="caution">
    <text evidence="10">The sequence shown here is derived from an EMBL/GenBank/DDBJ whole genome shotgun (WGS) entry which is preliminary data.</text>
</comment>
<feature type="domain" description="Uracil-DNA glycosylase-like" evidence="9">
    <location>
        <begin position="473"/>
        <end position="631"/>
    </location>
</feature>
<evidence type="ECO:0000256" key="7">
    <source>
        <dbReference type="HAMAP-Rule" id="MF_03166"/>
    </source>
</evidence>
<dbReference type="HAMAP" id="MF_00148">
    <property type="entry name" value="UDG"/>
    <property type="match status" value="1"/>
</dbReference>
<dbReference type="GO" id="GO:0097510">
    <property type="term" value="P:base-excision repair, AP site formation via deaminated base removal"/>
    <property type="evidence" value="ECO:0007669"/>
    <property type="project" value="TreeGrafter"/>
</dbReference>
<evidence type="ECO:0000256" key="3">
    <source>
        <dbReference type="ARBA" id="ARBA00022801"/>
    </source>
</evidence>
<evidence type="ECO:0000313" key="11">
    <source>
        <dbReference type="Proteomes" id="UP000188320"/>
    </source>
</evidence>
<dbReference type="InterPro" id="IPR002043">
    <property type="entry name" value="UDG_fam1"/>
</dbReference>
<evidence type="ECO:0000313" key="10">
    <source>
        <dbReference type="EMBL" id="OMH85683.1"/>
    </source>
</evidence>
<dbReference type="GO" id="GO:0005739">
    <property type="term" value="C:mitochondrion"/>
    <property type="evidence" value="ECO:0007669"/>
    <property type="project" value="UniProtKB-SubCell"/>
</dbReference>
<dbReference type="AlphaFoldDB" id="A0A1R1PXK4"/>
<keyword evidence="2 7" id="KW-0227">DNA damage</keyword>
<dbReference type="NCBIfam" id="NF003588">
    <property type="entry name" value="PRK05254.1-1"/>
    <property type="match status" value="1"/>
</dbReference>
<comment type="function">
    <text evidence="7">Excises uracil residues from the DNA which can arise as a result of misincorporation of dUMP residues by DNA polymerase or due to deamination of cytosine.</text>
</comment>
<dbReference type="NCBIfam" id="NF003589">
    <property type="entry name" value="PRK05254.1-2"/>
    <property type="match status" value="1"/>
</dbReference>
<evidence type="ECO:0000256" key="1">
    <source>
        <dbReference type="ARBA" id="ARBA00008184"/>
    </source>
</evidence>
<dbReference type="SMART" id="SM00987">
    <property type="entry name" value="UreE_C"/>
    <property type="match status" value="1"/>
</dbReference>
<feature type="region of interest" description="Disordered" evidence="8">
    <location>
        <begin position="380"/>
        <end position="408"/>
    </location>
</feature>
<feature type="compositionally biased region" description="Basic residues" evidence="8">
    <location>
        <begin position="174"/>
        <end position="183"/>
    </location>
</feature>
<dbReference type="CDD" id="cd10027">
    <property type="entry name" value="UDG-F1-like"/>
    <property type="match status" value="1"/>
</dbReference>
<dbReference type="GO" id="GO:0004844">
    <property type="term" value="F:uracil DNA N-glycosylase activity"/>
    <property type="evidence" value="ECO:0007669"/>
    <property type="project" value="UniProtKB-UniRule"/>
</dbReference>
<dbReference type="PANTHER" id="PTHR11264:SF0">
    <property type="entry name" value="URACIL-DNA GLYCOSYLASE"/>
    <property type="match status" value="1"/>
</dbReference>
<evidence type="ECO:0000256" key="2">
    <source>
        <dbReference type="ARBA" id="ARBA00022763"/>
    </source>
</evidence>
<proteinExistence type="inferred from homology"/>
<dbReference type="InterPro" id="IPR036895">
    <property type="entry name" value="Uracil-DNA_glycosylase-like_sf"/>
</dbReference>
<evidence type="ECO:0000259" key="9">
    <source>
        <dbReference type="SMART" id="SM00986"/>
    </source>
</evidence>
<feature type="compositionally biased region" description="Basic and acidic residues" evidence="8">
    <location>
        <begin position="151"/>
        <end position="173"/>
    </location>
</feature>
<keyword evidence="11" id="KW-1185">Reference proteome</keyword>
<organism evidence="10 11">
    <name type="scientific">Zancudomyces culisetae</name>
    <name type="common">Gut fungus</name>
    <name type="synonym">Smittium culisetae</name>
    <dbReference type="NCBI Taxonomy" id="1213189"/>
    <lineage>
        <taxon>Eukaryota</taxon>
        <taxon>Fungi</taxon>
        <taxon>Fungi incertae sedis</taxon>
        <taxon>Zoopagomycota</taxon>
        <taxon>Kickxellomycotina</taxon>
        <taxon>Harpellomycetes</taxon>
        <taxon>Harpellales</taxon>
        <taxon>Legeriomycetaceae</taxon>
        <taxon>Zancudomyces</taxon>
    </lineage>
</organism>
<feature type="compositionally biased region" description="Basic and acidic residues" evidence="8">
    <location>
        <begin position="393"/>
        <end position="402"/>
    </location>
</feature>
<dbReference type="NCBIfam" id="TIGR00628">
    <property type="entry name" value="ung"/>
    <property type="match status" value="1"/>
</dbReference>
<dbReference type="PANTHER" id="PTHR11264">
    <property type="entry name" value="URACIL-DNA GLYCOSYLASE"/>
    <property type="match status" value="1"/>
</dbReference>
<dbReference type="OrthoDB" id="10031947at2759"/>
<keyword evidence="3 7" id="KW-0378">Hydrolase</keyword>
<evidence type="ECO:0000256" key="4">
    <source>
        <dbReference type="ARBA" id="ARBA00023128"/>
    </source>
</evidence>
<keyword evidence="6 7" id="KW-0539">Nucleus</keyword>
<comment type="subcellular location">
    <subcellularLocation>
        <location evidence="7">Mitochondrion</location>
    </subcellularLocation>
    <subcellularLocation>
        <location evidence="7">Nucleus</location>
    </subcellularLocation>
</comment>
<dbReference type="GO" id="GO:0005634">
    <property type="term" value="C:nucleus"/>
    <property type="evidence" value="ECO:0007669"/>
    <property type="project" value="UniProtKB-SubCell"/>
</dbReference>
<dbReference type="EC" id="3.2.2.27" evidence="7"/>
<name>A0A1R1PXK4_ZANCU</name>
<dbReference type="SMART" id="SM00986">
    <property type="entry name" value="UDG"/>
    <property type="match status" value="1"/>
</dbReference>
<dbReference type="Proteomes" id="UP000188320">
    <property type="component" value="Unassembled WGS sequence"/>
</dbReference>
<dbReference type="Pfam" id="PF03167">
    <property type="entry name" value="UDG"/>
    <property type="match status" value="1"/>
</dbReference>
<keyword evidence="4 7" id="KW-0496">Mitochondrion</keyword>
<keyword evidence="5 7" id="KW-0234">DNA repair</keyword>
<sequence>MNSIQDRVRALRSINTQIEVFSSFKVETDKLCDSLLNLLEQKTQTQESINELRRDSKWLKEISRKDGIYINTNTELVGEKHFLSLDYLKALGSAQDAEIERILVKMNQALEDKLGLCVESAFKLKSVLNCEDVNGMNEDFKKMNINTNVKQTEEPKSLKKLRDSNCEPTEVHSKSKKKSKSKKATGGLAGNKGGSTTEAGKKSKVNPPGNNGSGKLSKNEGYLGVSGLNAETIKDWSTQTFAFFVHEYLGYLRLIHHVYPLSTESGPISGAGNVTLSYLEFGSDGAVTISSLEDSEKGKIKVSSLGDFNKHRIEINSSSINPIDIVSFCEQWKVGKSFDVELEKDIKREMTLSEKASTSSISTGSKRTAALTNFFQKKDEPKNKTTKLSTQTKSEDKEKISQDNDGSLEGRTMGEDWYKILHDEFKKPYFIKLKTFLEQEKNAKKTIYPPESDVYTWSRLTKFNDIKVYCNANLTGRKHCIDPYHNVNQAHGLAFSVRKGVAIPPSLRNMYKTLQTDYPDEFKTLPQHGYLEGWSKQGVLLLNATLTVEAHKANSHSGKGWEIFTDAVIRAISDKLSNVVFLLWGAYAQKKAQGIINLKKHLVLKTVHPSPLSAHNGFFTCKHFKLANEYLEKNNKPQIKWEQLP</sequence>
<dbReference type="SUPFAM" id="SSF52141">
    <property type="entry name" value="Uracil-DNA glycosylase-like"/>
    <property type="match status" value="1"/>
</dbReference>
<dbReference type="NCBIfam" id="NF003592">
    <property type="entry name" value="PRK05254.1-5"/>
    <property type="match status" value="1"/>
</dbReference>
<protein>
    <recommendedName>
        <fullName evidence="7">Uracil-DNA glycosylase</fullName>
        <shortName evidence="7">UDG</shortName>
        <ecNumber evidence="7">3.2.2.27</ecNumber>
    </recommendedName>
</protein>
<dbReference type="EMBL" id="LSSK01000059">
    <property type="protein sequence ID" value="OMH85683.1"/>
    <property type="molecule type" value="Genomic_DNA"/>
</dbReference>
<comment type="catalytic activity">
    <reaction evidence="7">
        <text>Hydrolyzes single-stranded DNA or mismatched double-stranded DNA and polynucleotides, releasing free uracil.</text>
        <dbReference type="EC" id="3.2.2.27"/>
    </reaction>
</comment>
<feature type="region of interest" description="Disordered" evidence="8">
    <location>
        <begin position="146"/>
        <end position="220"/>
    </location>
</feature>
<dbReference type="FunFam" id="3.40.470.10:FF:000007">
    <property type="entry name" value="Uracil-DNA glycosylase"/>
    <property type="match status" value="1"/>
</dbReference>
<dbReference type="Gene3D" id="3.40.470.10">
    <property type="entry name" value="Uracil-DNA glycosylase-like domain"/>
    <property type="match status" value="1"/>
</dbReference>